<gene>
    <name evidence="1" type="ORF">mv_L26</name>
</gene>
<dbReference type="SMART" id="SM00248">
    <property type="entry name" value="ANK"/>
    <property type="match status" value="1"/>
</dbReference>
<organism evidence="1">
    <name type="scientific">Moumouvirus sp. 'Monve'</name>
    <dbReference type="NCBI Taxonomy" id="1128131"/>
    <lineage>
        <taxon>Viruses</taxon>
        <taxon>Varidnaviria</taxon>
        <taxon>Bamfordvirae</taxon>
        <taxon>Nucleocytoviricota</taxon>
        <taxon>Megaviricetes</taxon>
        <taxon>Imitervirales</taxon>
        <taxon>Mimiviridae</taxon>
        <taxon>Megamimivirinae</taxon>
        <taxon>Moumouvirus</taxon>
    </lineage>
</organism>
<sequence>MTKNNEALYTACENGHLEIVQLLVDKGADINTGKILPIIASMRGNHMHILHILNK</sequence>
<dbReference type="PROSITE" id="PS50088">
    <property type="entry name" value="ANK_REPEAT"/>
    <property type="match status" value="1"/>
</dbReference>
<protein>
    <submittedName>
        <fullName evidence="1">Uncharacterized protein</fullName>
    </submittedName>
</protein>
<dbReference type="EMBL" id="JN885995">
    <property type="protein sequence ID" value="AEX62231.1"/>
    <property type="molecule type" value="Genomic_DNA"/>
</dbReference>
<dbReference type="Gene3D" id="1.25.40.20">
    <property type="entry name" value="Ankyrin repeat-containing domain"/>
    <property type="match status" value="1"/>
</dbReference>
<accession>H2ECV8</accession>
<evidence type="ECO:0000313" key="1">
    <source>
        <dbReference type="EMBL" id="AEX62231.1"/>
    </source>
</evidence>
<reference evidence="1" key="1">
    <citation type="submission" date="2011-10" db="EMBL/GenBank/DDBJ databases">
        <title>Provirophages and transpovirons: unique mobilome of giant viruses.</title>
        <authorList>
            <person name="Desnues C."/>
            <person name="LaScola B."/>
            <person name="Yutin N."/>
            <person name="Fournous G."/>
            <person name="Koonin E."/>
            <person name="Raoult D."/>
        </authorList>
    </citation>
    <scope>NUCLEOTIDE SEQUENCE</scope>
    <source>
        <strain evidence="1">Mv13-mv</strain>
    </source>
</reference>
<name>H2ECV8_9VIRU</name>
<proteinExistence type="predicted"/>
<dbReference type="Pfam" id="PF12796">
    <property type="entry name" value="Ank_2"/>
    <property type="match status" value="1"/>
</dbReference>
<dbReference type="SUPFAM" id="SSF48403">
    <property type="entry name" value="Ankyrin repeat"/>
    <property type="match status" value="1"/>
</dbReference>
<dbReference type="InterPro" id="IPR036770">
    <property type="entry name" value="Ankyrin_rpt-contain_sf"/>
</dbReference>
<dbReference type="InterPro" id="IPR002110">
    <property type="entry name" value="Ankyrin_rpt"/>
</dbReference>
<dbReference type="PROSITE" id="PS50297">
    <property type="entry name" value="ANK_REP_REGION"/>
    <property type="match status" value="1"/>
</dbReference>